<dbReference type="GeneID" id="64954596"/>
<reference evidence="1" key="1">
    <citation type="submission" date="2021-01" db="EMBL/GenBank/DDBJ databases">
        <authorList>
            <consortium name="Aspergillus luchuensis mut. kawachii IFO 4304 genome sequencing consortium"/>
            <person name="Kazuki M."/>
            <person name="Futagami T."/>
        </authorList>
    </citation>
    <scope>NUCLEOTIDE SEQUENCE</scope>
    <source>
        <strain evidence="1">IFO 4308</strain>
    </source>
</reference>
<protein>
    <submittedName>
        <fullName evidence="1">Uncharacterized protein</fullName>
    </submittedName>
</protein>
<evidence type="ECO:0000313" key="2">
    <source>
        <dbReference type="Proteomes" id="UP000661280"/>
    </source>
</evidence>
<dbReference type="EMBL" id="AP024425">
    <property type="protein sequence ID" value="BCR93271.1"/>
    <property type="molecule type" value="Genomic_DNA"/>
</dbReference>
<keyword evidence="2" id="KW-1185">Reference proteome</keyword>
<name>A0A7R7VYW5_ASPKA</name>
<proteinExistence type="predicted"/>
<evidence type="ECO:0000313" key="1">
    <source>
        <dbReference type="EMBL" id="BCR93271.1"/>
    </source>
</evidence>
<gene>
    <name evidence="1" type="ORF">AKAW2_10317S</name>
</gene>
<organism evidence="1 2">
    <name type="scientific">Aspergillus kawachii</name>
    <name type="common">White koji mold</name>
    <name type="synonym">Aspergillus awamori var. kawachi</name>
    <dbReference type="NCBI Taxonomy" id="1069201"/>
    <lineage>
        <taxon>Eukaryota</taxon>
        <taxon>Fungi</taxon>
        <taxon>Dikarya</taxon>
        <taxon>Ascomycota</taxon>
        <taxon>Pezizomycotina</taxon>
        <taxon>Eurotiomycetes</taxon>
        <taxon>Eurotiomycetidae</taxon>
        <taxon>Eurotiales</taxon>
        <taxon>Aspergillaceae</taxon>
        <taxon>Aspergillus</taxon>
        <taxon>Aspergillus subgen. Circumdati</taxon>
    </lineage>
</organism>
<dbReference type="KEGG" id="aluc:AKAW2_10317S"/>
<dbReference type="AlphaFoldDB" id="A0A7R7VYW5"/>
<dbReference type="RefSeq" id="XP_041537037.1">
    <property type="nucleotide sequence ID" value="XM_041685846.1"/>
</dbReference>
<dbReference type="Proteomes" id="UP000661280">
    <property type="component" value="Chromosome 1"/>
</dbReference>
<accession>A0A7R7VYW5</accession>
<sequence length="104" mass="11524">MPSQPPLLSHPSLPFHSPLAIISHPTCLLCFALLCFACFAPSSCHSSSTYPSPSFSFFFLSVLQPATYLLVRSHITIKTPSSSLFFLFSFFFPPPFLFFSVPSL</sequence>
<reference evidence="1" key="2">
    <citation type="submission" date="2021-02" db="EMBL/GenBank/DDBJ databases">
        <title>Aspergillus luchuensis mut. kawachii IFO 4304 genome sequence.</title>
        <authorList>
            <person name="Mori K."/>
            <person name="Kadooka C."/>
            <person name="Goto M."/>
            <person name="Futagami T."/>
        </authorList>
    </citation>
    <scope>NUCLEOTIDE SEQUENCE</scope>
    <source>
        <strain evidence="1">IFO 4308</strain>
    </source>
</reference>